<dbReference type="AlphaFoldDB" id="A0AAD0ZPA7"/>
<name>A0AAD0ZPA7_9PSED</name>
<accession>A0AAD0ZPA7</accession>
<dbReference type="EMBL" id="CP027750">
    <property type="protein sequence ID" value="AZE29566.1"/>
    <property type="molecule type" value="Genomic_DNA"/>
</dbReference>
<gene>
    <name evidence="1" type="ORF">C4K07_2781</name>
</gene>
<evidence type="ECO:0000313" key="2">
    <source>
        <dbReference type="Proteomes" id="UP000280455"/>
    </source>
</evidence>
<protein>
    <submittedName>
        <fullName evidence="1">Uncharacterized protein</fullName>
    </submittedName>
</protein>
<dbReference type="Proteomes" id="UP000280455">
    <property type="component" value="Chromosome"/>
</dbReference>
<organism evidence="1 2">
    <name type="scientific">Pseudomonas chlororaphis subsp. aureofaciens</name>
    <dbReference type="NCBI Taxonomy" id="587851"/>
    <lineage>
        <taxon>Bacteria</taxon>
        <taxon>Pseudomonadati</taxon>
        <taxon>Pseudomonadota</taxon>
        <taxon>Gammaproteobacteria</taxon>
        <taxon>Pseudomonadales</taxon>
        <taxon>Pseudomonadaceae</taxon>
        <taxon>Pseudomonas</taxon>
    </lineage>
</organism>
<proteinExistence type="predicted"/>
<evidence type="ECO:0000313" key="1">
    <source>
        <dbReference type="EMBL" id="AZE29566.1"/>
    </source>
</evidence>
<sequence>MLFKAWPASCLPMTEYVAAPQAAGLPHSLSCATDEHL</sequence>
<reference evidence="1 2" key="1">
    <citation type="submission" date="2018-03" db="EMBL/GenBank/DDBJ databases">
        <title>Diversity of phytobeneficial traits revealed by whole-genome analysis of worldwide-isolated phenazine-producing Pseudomonas spp.</title>
        <authorList>
            <person name="Biessy A."/>
            <person name="Novinscak A."/>
            <person name="Blom J."/>
            <person name="Leger G."/>
            <person name="Thomashow L.S."/>
            <person name="Cazorla F.M."/>
            <person name="Josic D."/>
            <person name="Filion M."/>
        </authorList>
    </citation>
    <scope>NUCLEOTIDE SEQUENCE [LARGE SCALE GENOMIC DNA]</scope>
    <source>
        <strain evidence="1 2">ChPhzS24</strain>
    </source>
</reference>